<evidence type="ECO:0008006" key="4">
    <source>
        <dbReference type="Google" id="ProtNLM"/>
    </source>
</evidence>
<dbReference type="AlphaFoldDB" id="A0A6I6EVE5"/>
<accession>A0A6I6EVE5</accession>
<feature type="transmembrane region" description="Helical" evidence="1">
    <location>
        <begin position="318"/>
        <end position="344"/>
    </location>
</feature>
<dbReference type="Proteomes" id="UP000422764">
    <property type="component" value="Chromosome"/>
</dbReference>
<sequence length="391" mass="43625">MLFKIKLFKKIYGGMMHGKAYKKAIIFILILNMISIKVIYGEETNMDKFLGKTKAIVIDVLSTKEDKRIIKDNKDGSNIEQQVEVLIKTGAHKGEIIVIENIVDYSEAKEFLLHKGDKILISIQERDGKIIKGYLYEFQRDNYLVYLLACCIVLMSIIGRLEGIKSLFTIVLILIFTLGLLPAVIIKGYSSKIVCICILLLVIMAIIIIRGINRGAYASIIGIIFGGTVAGITFRVMSNIARLSEYNNLENQTFTYSLRDININYKELLSLNMLIGIIGVLMNITIVISSAMRETENLNPNIDTLKLMMRGMRAGRKVLGTSIIILILANIAVSFDFIASAFTYKISFMELINQSIIASVIVRILCGAIGVIVSIPITVGTYVICRNKSIN</sequence>
<reference evidence="2 3" key="1">
    <citation type="submission" date="2019-12" db="EMBL/GenBank/DDBJ databases">
        <title>Genome sequenceing of Clostridium bovifaecis.</title>
        <authorList>
            <person name="Yao Y."/>
        </authorList>
    </citation>
    <scope>NUCLEOTIDE SEQUENCE [LARGE SCALE GENOMIC DNA]</scope>
    <source>
        <strain evidence="2 3">BXX</strain>
    </source>
</reference>
<gene>
    <name evidence="2" type="ORF">GOM49_07085</name>
</gene>
<feature type="transmembrane region" description="Helical" evidence="1">
    <location>
        <begin position="143"/>
        <end position="159"/>
    </location>
</feature>
<feature type="transmembrane region" description="Helical" evidence="1">
    <location>
        <begin position="191"/>
        <end position="209"/>
    </location>
</feature>
<name>A0A6I6EVE5_9CLOT</name>
<dbReference type="Pfam" id="PF07907">
    <property type="entry name" value="YibE_F"/>
    <property type="match status" value="1"/>
</dbReference>
<evidence type="ECO:0000313" key="3">
    <source>
        <dbReference type="Proteomes" id="UP000422764"/>
    </source>
</evidence>
<feature type="transmembrane region" description="Helical" evidence="1">
    <location>
        <begin position="166"/>
        <end position="185"/>
    </location>
</feature>
<dbReference type="EMBL" id="CP046522">
    <property type="protein sequence ID" value="QGU94896.1"/>
    <property type="molecule type" value="Genomic_DNA"/>
</dbReference>
<keyword evidence="3" id="KW-1185">Reference proteome</keyword>
<protein>
    <recommendedName>
        <fullName evidence="4">YibE/F family protein</fullName>
    </recommendedName>
</protein>
<feature type="transmembrane region" description="Helical" evidence="1">
    <location>
        <begin position="268"/>
        <end position="288"/>
    </location>
</feature>
<feature type="transmembrane region" description="Helical" evidence="1">
    <location>
        <begin position="216"/>
        <end position="237"/>
    </location>
</feature>
<proteinExistence type="predicted"/>
<evidence type="ECO:0000313" key="2">
    <source>
        <dbReference type="EMBL" id="QGU94896.1"/>
    </source>
</evidence>
<organism evidence="2 3">
    <name type="scientific">Clostridium bovifaecis</name>
    <dbReference type="NCBI Taxonomy" id="2184719"/>
    <lineage>
        <taxon>Bacteria</taxon>
        <taxon>Bacillati</taxon>
        <taxon>Bacillota</taxon>
        <taxon>Clostridia</taxon>
        <taxon>Eubacteriales</taxon>
        <taxon>Clostridiaceae</taxon>
        <taxon>Clostridium</taxon>
    </lineage>
</organism>
<feature type="transmembrane region" description="Helical" evidence="1">
    <location>
        <begin position="20"/>
        <end position="40"/>
    </location>
</feature>
<dbReference type="InterPro" id="IPR012507">
    <property type="entry name" value="YibE_F"/>
</dbReference>
<keyword evidence="1" id="KW-0472">Membrane</keyword>
<keyword evidence="1" id="KW-1133">Transmembrane helix</keyword>
<feature type="transmembrane region" description="Helical" evidence="1">
    <location>
        <begin position="356"/>
        <end position="385"/>
    </location>
</feature>
<keyword evidence="1" id="KW-0812">Transmembrane</keyword>
<evidence type="ECO:0000256" key="1">
    <source>
        <dbReference type="SAM" id="Phobius"/>
    </source>
</evidence>
<dbReference type="PANTHER" id="PTHR41771:SF1">
    <property type="entry name" value="MEMBRANE PROTEIN"/>
    <property type="match status" value="1"/>
</dbReference>
<dbReference type="PANTHER" id="PTHR41771">
    <property type="entry name" value="MEMBRANE PROTEIN-RELATED"/>
    <property type="match status" value="1"/>
</dbReference>